<dbReference type="AlphaFoldDB" id="A0A835UFG0"/>
<dbReference type="OrthoDB" id="63989at2759"/>
<protein>
    <submittedName>
        <fullName evidence="1">Uncharacterized protein</fullName>
    </submittedName>
</protein>
<dbReference type="EMBL" id="JADCNM010000012">
    <property type="protein sequence ID" value="KAG0459100.1"/>
    <property type="molecule type" value="Genomic_DNA"/>
</dbReference>
<dbReference type="Proteomes" id="UP000639772">
    <property type="component" value="Chromosome 12"/>
</dbReference>
<evidence type="ECO:0000313" key="1">
    <source>
        <dbReference type="EMBL" id="KAG0459100.1"/>
    </source>
</evidence>
<gene>
    <name evidence="1" type="ORF">HPP92_022228</name>
</gene>
<organism evidence="1 2">
    <name type="scientific">Vanilla planifolia</name>
    <name type="common">Vanilla</name>
    <dbReference type="NCBI Taxonomy" id="51239"/>
    <lineage>
        <taxon>Eukaryota</taxon>
        <taxon>Viridiplantae</taxon>
        <taxon>Streptophyta</taxon>
        <taxon>Embryophyta</taxon>
        <taxon>Tracheophyta</taxon>
        <taxon>Spermatophyta</taxon>
        <taxon>Magnoliopsida</taxon>
        <taxon>Liliopsida</taxon>
        <taxon>Asparagales</taxon>
        <taxon>Orchidaceae</taxon>
        <taxon>Vanilloideae</taxon>
        <taxon>Vanilleae</taxon>
        <taxon>Vanilla</taxon>
    </lineage>
</organism>
<accession>A0A835UFG0</accession>
<reference evidence="1 2" key="1">
    <citation type="journal article" date="2020" name="Nat. Food">
        <title>A phased Vanilla planifolia genome enables genetic improvement of flavour and production.</title>
        <authorList>
            <person name="Hasing T."/>
            <person name="Tang H."/>
            <person name="Brym M."/>
            <person name="Khazi F."/>
            <person name="Huang T."/>
            <person name="Chambers A.H."/>
        </authorList>
    </citation>
    <scope>NUCLEOTIDE SEQUENCE [LARGE SCALE GENOMIC DNA]</scope>
    <source>
        <tissue evidence="1">Leaf</tissue>
    </source>
</reference>
<comment type="caution">
    <text evidence="1">The sequence shown here is derived from an EMBL/GenBank/DDBJ whole genome shotgun (WGS) entry which is preliminary data.</text>
</comment>
<name>A0A835UFG0_VANPL</name>
<evidence type="ECO:0000313" key="2">
    <source>
        <dbReference type="Proteomes" id="UP000639772"/>
    </source>
</evidence>
<proteinExistence type="predicted"/>
<sequence length="247" mass="28427">MKMWALETGSELSYSEWAISEVDDSGCFLYSGEDWYLYEYCMDKGFSKLNSTIEEYVHNTPKIRGPEVTIGSKVTTMFFLDADSDYYLNSSVLGKPLWNMMDSRISATRVNHGLPDKLGDDVKMWPMHQEELPVYFPRKVNRAMLASSIALMLPSASDNRKYLTIDEKSIYLESTNMLPVIFDATKDHKSEVLPTRIYKVWKICCFLIQATHSRNSMYVHQEPAFCPSQVKIKCSTKLLAYNLTQIL</sequence>